<dbReference type="PANTHER" id="PTHR10015:SF448">
    <property type="entry name" value="HEAT STRESS TRANSCRIPTION FACTOR A-7A-LIKE"/>
    <property type="match status" value="1"/>
</dbReference>
<protein>
    <recommendedName>
        <fullName evidence="11">Heat stress transcription factor</fullName>
    </recommendedName>
</protein>
<keyword evidence="9" id="KW-0539">Nucleus</keyword>
<evidence type="ECO:0000256" key="5">
    <source>
        <dbReference type="ARBA" id="ARBA00023016"/>
    </source>
</evidence>
<evidence type="ECO:0000313" key="17">
    <source>
        <dbReference type="Proteomes" id="UP001632038"/>
    </source>
</evidence>
<evidence type="ECO:0000256" key="8">
    <source>
        <dbReference type="ARBA" id="ARBA00023163"/>
    </source>
</evidence>
<reference evidence="17" key="1">
    <citation type="journal article" date="2024" name="IScience">
        <title>Strigolactones Initiate the Formation of Haustorium-like Structures in Castilleja.</title>
        <authorList>
            <person name="Buerger M."/>
            <person name="Peterson D."/>
            <person name="Chory J."/>
        </authorList>
    </citation>
    <scope>NUCLEOTIDE SEQUENCE [LARGE SCALE GENOMIC DNA]</scope>
</reference>
<evidence type="ECO:0000259" key="15">
    <source>
        <dbReference type="PROSITE" id="PS00434"/>
    </source>
</evidence>
<feature type="compositionally biased region" description="Polar residues" evidence="14">
    <location>
        <begin position="282"/>
        <end position="294"/>
    </location>
</feature>
<dbReference type="InterPro" id="IPR036388">
    <property type="entry name" value="WH-like_DNA-bd_sf"/>
</dbReference>
<feature type="domain" description="HSF-type DNA-binding" evidence="15">
    <location>
        <begin position="110"/>
        <end position="134"/>
    </location>
</feature>
<keyword evidence="8" id="KW-0804">Transcription</keyword>
<sequence>MAEDELKIASGEDNNGGNNSNSDEVFPFSVKEEPSISLYELDENCGGSFSGGGEDIPKPIEGLRDAAPPPFLKKTYEIVDDPSTDSIISWSVAKNSFVVWDPHRFSTELLPKHFKHNNFSSFVRQLNTYRFRKIDPDRWEFANEGFHQGSKHLLKHIKRRKPNSQIIQHQITSQYCLNNPTNHGVEAELEKLKNDQNTLLSEVLKLRQQQENTQRYLAALKERVCTSESKQKHMALFLIKFLRNPVLLQQLVEKIEKTRALISSGGISKKRRLEETSDNDKTLVSSGESSSPARETNGIDACSESFVLWEKLMEDDMIYEDSEIAFEKQSDIVLELENLISAKPRGLVELVGCLASIA</sequence>
<evidence type="ECO:0000313" key="16">
    <source>
        <dbReference type="EMBL" id="KAL3642939.1"/>
    </source>
</evidence>
<comment type="similarity">
    <text evidence="2 12">Belongs to the HSF family.</text>
</comment>
<keyword evidence="3" id="KW-0597">Phosphoprotein</keyword>
<keyword evidence="6" id="KW-0238">DNA-binding</keyword>
<dbReference type="EMBL" id="JAVIJP010000016">
    <property type="protein sequence ID" value="KAL3642939.1"/>
    <property type="molecule type" value="Genomic_DNA"/>
</dbReference>
<keyword evidence="4" id="KW-0805">Transcription regulation</keyword>
<dbReference type="SUPFAM" id="SSF46785">
    <property type="entry name" value="Winged helix' DNA-binding domain"/>
    <property type="match status" value="1"/>
</dbReference>
<dbReference type="InterPro" id="IPR036390">
    <property type="entry name" value="WH_DNA-bd_sf"/>
</dbReference>
<dbReference type="Pfam" id="PF00447">
    <property type="entry name" value="HSF_DNA-bind"/>
    <property type="match status" value="1"/>
</dbReference>
<dbReference type="InterPro" id="IPR000232">
    <property type="entry name" value="HSF_DNA-bd"/>
</dbReference>
<dbReference type="AlphaFoldDB" id="A0ABD3DPT4"/>
<organism evidence="16 17">
    <name type="scientific">Castilleja foliolosa</name>
    <dbReference type="NCBI Taxonomy" id="1961234"/>
    <lineage>
        <taxon>Eukaryota</taxon>
        <taxon>Viridiplantae</taxon>
        <taxon>Streptophyta</taxon>
        <taxon>Embryophyta</taxon>
        <taxon>Tracheophyta</taxon>
        <taxon>Spermatophyta</taxon>
        <taxon>Magnoliopsida</taxon>
        <taxon>eudicotyledons</taxon>
        <taxon>Gunneridae</taxon>
        <taxon>Pentapetalae</taxon>
        <taxon>asterids</taxon>
        <taxon>lamiids</taxon>
        <taxon>Lamiales</taxon>
        <taxon>Orobanchaceae</taxon>
        <taxon>Pedicularideae</taxon>
        <taxon>Castillejinae</taxon>
        <taxon>Castilleja</taxon>
    </lineage>
</organism>
<feature type="compositionally biased region" description="Basic and acidic residues" evidence="14">
    <location>
        <begin position="272"/>
        <end position="281"/>
    </location>
</feature>
<evidence type="ECO:0000256" key="9">
    <source>
        <dbReference type="ARBA" id="ARBA00023242"/>
    </source>
</evidence>
<dbReference type="PROSITE" id="PS00434">
    <property type="entry name" value="HSF_DOMAIN"/>
    <property type="match status" value="1"/>
</dbReference>
<dbReference type="FunFam" id="1.10.10.10:FF:000057">
    <property type="entry name" value="Heat shock transcription factor 1"/>
    <property type="match status" value="1"/>
</dbReference>
<evidence type="ECO:0000256" key="1">
    <source>
        <dbReference type="ARBA" id="ARBA00004123"/>
    </source>
</evidence>
<accession>A0ABD3DPT4</accession>
<evidence type="ECO:0000256" key="3">
    <source>
        <dbReference type="ARBA" id="ARBA00022553"/>
    </source>
</evidence>
<evidence type="ECO:0000256" key="7">
    <source>
        <dbReference type="ARBA" id="ARBA00023159"/>
    </source>
</evidence>
<keyword evidence="17" id="KW-1185">Reference proteome</keyword>
<gene>
    <name evidence="16" type="ORF">CASFOL_013754</name>
</gene>
<dbReference type="GO" id="GO:0005634">
    <property type="term" value="C:nucleus"/>
    <property type="evidence" value="ECO:0007669"/>
    <property type="project" value="UniProtKB-SubCell"/>
</dbReference>
<dbReference type="Proteomes" id="UP001632038">
    <property type="component" value="Unassembled WGS sequence"/>
</dbReference>
<dbReference type="GO" id="GO:0003677">
    <property type="term" value="F:DNA binding"/>
    <property type="evidence" value="ECO:0007669"/>
    <property type="project" value="UniProtKB-KW"/>
</dbReference>
<proteinExistence type="inferred from homology"/>
<evidence type="ECO:0000256" key="13">
    <source>
        <dbReference type="SAM" id="Coils"/>
    </source>
</evidence>
<feature type="region of interest" description="Disordered" evidence="14">
    <location>
        <begin position="272"/>
        <end position="297"/>
    </location>
</feature>
<feature type="coiled-coil region" evidence="13">
    <location>
        <begin position="182"/>
        <end position="223"/>
    </location>
</feature>
<evidence type="ECO:0000256" key="2">
    <source>
        <dbReference type="ARBA" id="ARBA00006403"/>
    </source>
</evidence>
<evidence type="ECO:0000256" key="6">
    <source>
        <dbReference type="ARBA" id="ARBA00023125"/>
    </source>
</evidence>
<feature type="compositionally biased region" description="Low complexity" evidence="14">
    <location>
        <begin position="11"/>
        <end position="24"/>
    </location>
</feature>
<dbReference type="PRINTS" id="PR00056">
    <property type="entry name" value="HSFDOMAIN"/>
</dbReference>
<comment type="caution">
    <text evidence="16">The sequence shown here is derived from an EMBL/GenBank/DDBJ whole genome shotgun (WGS) entry which is preliminary data.</text>
</comment>
<keyword evidence="5" id="KW-0346">Stress response</keyword>
<dbReference type="Gene3D" id="1.10.10.10">
    <property type="entry name" value="Winged helix-like DNA-binding domain superfamily/Winged helix DNA-binding domain"/>
    <property type="match status" value="1"/>
</dbReference>
<feature type="region of interest" description="Disordered" evidence="14">
    <location>
        <begin position="1"/>
        <end position="26"/>
    </location>
</feature>
<name>A0ABD3DPT4_9LAMI</name>
<evidence type="ECO:0000256" key="14">
    <source>
        <dbReference type="SAM" id="MobiDB-lite"/>
    </source>
</evidence>
<dbReference type="PANTHER" id="PTHR10015">
    <property type="entry name" value="HEAT SHOCK TRANSCRIPTION FACTOR"/>
    <property type="match status" value="1"/>
</dbReference>
<comment type="subcellular location">
    <subcellularLocation>
        <location evidence="1">Nucleus</location>
    </subcellularLocation>
</comment>
<evidence type="ECO:0000256" key="12">
    <source>
        <dbReference type="RuleBase" id="RU004020"/>
    </source>
</evidence>
<evidence type="ECO:0000256" key="4">
    <source>
        <dbReference type="ARBA" id="ARBA00023015"/>
    </source>
</evidence>
<dbReference type="SMART" id="SM00415">
    <property type="entry name" value="HSF"/>
    <property type="match status" value="1"/>
</dbReference>
<evidence type="ECO:0000256" key="11">
    <source>
        <dbReference type="ARBA" id="ARBA00081483"/>
    </source>
</evidence>
<evidence type="ECO:0000256" key="10">
    <source>
        <dbReference type="ARBA" id="ARBA00055747"/>
    </source>
</evidence>
<keyword evidence="7" id="KW-0010">Activator</keyword>
<keyword evidence="13" id="KW-0175">Coiled coil</keyword>
<comment type="function">
    <text evidence="10">DNA-binding protein that specifically binds heat shock promoter elements (HSE) and activates transcription.</text>
</comment>